<comment type="catalytic activity">
    <reaction evidence="1 8">
        <text>(2R)-3-phosphoglycerate + ATP = (2R)-3-phospho-glyceroyl phosphate + ADP</text>
        <dbReference type="Rhea" id="RHEA:14801"/>
        <dbReference type="ChEBI" id="CHEBI:30616"/>
        <dbReference type="ChEBI" id="CHEBI:57604"/>
        <dbReference type="ChEBI" id="CHEBI:58272"/>
        <dbReference type="ChEBI" id="CHEBI:456216"/>
        <dbReference type="EC" id="2.7.2.3"/>
    </reaction>
</comment>
<dbReference type="PIRSF" id="PIRSF000724">
    <property type="entry name" value="Pgk"/>
    <property type="match status" value="1"/>
</dbReference>
<evidence type="ECO:0000256" key="5">
    <source>
        <dbReference type="ARBA" id="ARBA00022777"/>
    </source>
</evidence>
<dbReference type="AlphaFoldDB" id="A0A1F5G3Q8"/>
<dbReference type="PANTHER" id="PTHR11406">
    <property type="entry name" value="PHOSPHOGLYCERATE KINASE"/>
    <property type="match status" value="1"/>
</dbReference>
<dbReference type="GO" id="GO:0005829">
    <property type="term" value="C:cytosol"/>
    <property type="evidence" value="ECO:0007669"/>
    <property type="project" value="TreeGrafter"/>
</dbReference>
<feature type="binding site" evidence="7">
    <location>
        <position position="290"/>
    </location>
    <ligand>
        <name>ATP</name>
        <dbReference type="ChEBI" id="CHEBI:30616"/>
    </ligand>
</feature>
<evidence type="ECO:0000256" key="8">
    <source>
        <dbReference type="RuleBase" id="RU000532"/>
    </source>
</evidence>
<dbReference type="GO" id="GO:0004618">
    <property type="term" value="F:phosphoglycerate kinase activity"/>
    <property type="evidence" value="ECO:0007669"/>
    <property type="project" value="UniProtKB-EC"/>
</dbReference>
<dbReference type="Pfam" id="PF00162">
    <property type="entry name" value="PGK"/>
    <property type="match status" value="2"/>
</dbReference>
<dbReference type="Gene3D" id="3.40.50.1260">
    <property type="entry name" value="Phosphoglycerate kinase, N-terminal domain"/>
    <property type="match status" value="3"/>
</dbReference>
<evidence type="ECO:0000256" key="6">
    <source>
        <dbReference type="ARBA" id="ARBA00022840"/>
    </source>
</evidence>
<keyword evidence="5 8" id="KW-0418">Kinase</keyword>
<reference evidence="10 11" key="1">
    <citation type="journal article" date="2016" name="Nat. Commun.">
        <title>Thousands of microbial genomes shed light on interconnected biogeochemical processes in an aquifer system.</title>
        <authorList>
            <person name="Anantharaman K."/>
            <person name="Brown C.T."/>
            <person name="Hug L.A."/>
            <person name="Sharon I."/>
            <person name="Castelle C.J."/>
            <person name="Probst A.J."/>
            <person name="Thomas B.C."/>
            <person name="Singh A."/>
            <person name="Wilkins M.J."/>
            <person name="Karaoz U."/>
            <person name="Brodie E.L."/>
            <person name="Williams K.H."/>
            <person name="Hubbard S.S."/>
            <person name="Banfield J.F."/>
        </authorList>
    </citation>
    <scope>NUCLEOTIDE SEQUENCE [LARGE SCALE GENOMIC DNA]</scope>
</reference>
<evidence type="ECO:0000256" key="2">
    <source>
        <dbReference type="ARBA" id="ARBA00013061"/>
    </source>
</evidence>
<gene>
    <name evidence="10" type="ORF">A2870_02660</name>
</gene>
<sequence length="357" mass="38590">MRLLKDLEVSGKRIFLRADLDVDISNSELNKNVRLRNLLPSVDYLLENGAKQVIVAGHIGRPSPAASTDAKALADKSDGKPPNYDPNLSTKNLVEPLERILGRSVVFKDDLEFDEPESLKSLTQLLLLENLRFWPGEEANDAEFAKKLADLADCFVNDAFAVCHRAHASMVGVPKLLPHAAGLHLQEEVETLSKLLAQPEKPFVAIVGGAKIETKIPLIENLSRVADKVLVGGYLPVEIEKDNVELPKNVLVATLGADKKDIDEVSVKKFSDVIAQAKTAVWNGPMGLYEDGFEKGTVAVAEALIEYAKYSVVGGGETSDFLASKKLLDSFSFVSSGGGAMLEFLSGKTLPAIAALE</sequence>
<dbReference type="PRINTS" id="PR00477">
    <property type="entry name" value="PHGLYCKINASE"/>
</dbReference>
<dbReference type="EC" id="2.7.2.3" evidence="2 8"/>
<dbReference type="SUPFAM" id="SSF53748">
    <property type="entry name" value="Phosphoglycerate kinase"/>
    <property type="match status" value="1"/>
</dbReference>
<dbReference type="GO" id="GO:0006094">
    <property type="term" value="P:gluconeogenesis"/>
    <property type="evidence" value="ECO:0007669"/>
    <property type="project" value="TreeGrafter"/>
</dbReference>
<evidence type="ECO:0000256" key="7">
    <source>
        <dbReference type="PIRSR" id="PIRSR000724-2"/>
    </source>
</evidence>
<dbReference type="InterPro" id="IPR001576">
    <property type="entry name" value="Phosphoglycerate_kinase"/>
</dbReference>
<feature type="binding site" evidence="7">
    <location>
        <position position="215"/>
    </location>
    <ligand>
        <name>ATP</name>
        <dbReference type="ChEBI" id="CHEBI:30616"/>
    </ligand>
</feature>
<dbReference type="GO" id="GO:0006096">
    <property type="term" value="P:glycolytic process"/>
    <property type="evidence" value="ECO:0007669"/>
    <property type="project" value="InterPro"/>
</dbReference>
<evidence type="ECO:0000256" key="9">
    <source>
        <dbReference type="SAM" id="MobiDB-lite"/>
    </source>
</evidence>
<feature type="region of interest" description="Disordered" evidence="9">
    <location>
        <begin position="63"/>
        <end position="89"/>
    </location>
</feature>
<evidence type="ECO:0000256" key="3">
    <source>
        <dbReference type="ARBA" id="ARBA00022679"/>
    </source>
</evidence>
<name>A0A1F5G3Q8_9BACT</name>
<dbReference type="GO" id="GO:0043531">
    <property type="term" value="F:ADP binding"/>
    <property type="evidence" value="ECO:0007669"/>
    <property type="project" value="TreeGrafter"/>
</dbReference>
<evidence type="ECO:0000313" key="10">
    <source>
        <dbReference type="EMBL" id="OGD86510.1"/>
    </source>
</evidence>
<dbReference type="Proteomes" id="UP000179102">
    <property type="component" value="Unassembled WGS sequence"/>
</dbReference>
<organism evidence="10 11">
    <name type="scientific">Candidatus Curtissbacteria bacterium RIFCSPHIGHO2_01_FULL_41_11</name>
    <dbReference type="NCBI Taxonomy" id="1797711"/>
    <lineage>
        <taxon>Bacteria</taxon>
        <taxon>Candidatus Curtissiibacteriota</taxon>
    </lineage>
</organism>
<keyword evidence="4" id="KW-0547">Nucleotide-binding</keyword>
<dbReference type="EMBL" id="MFAZ01000041">
    <property type="protein sequence ID" value="OGD86510.1"/>
    <property type="molecule type" value="Genomic_DNA"/>
</dbReference>
<evidence type="ECO:0000256" key="4">
    <source>
        <dbReference type="ARBA" id="ARBA00022741"/>
    </source>
</evidence>
<proteinExistence type="inferred from homology"/>
<dbReference type="InterPro" id="IPR036043">
    <property type="entry name" value="Phosphoglycerate_kinase_sf"/>
</dbReference>
<dbReference type="STRING" id="1797711.A2870_02660"/>
<keyword evidence="3 8" id="KW-0808">Transferase</keyword>
<comment type="caution">
    <text evidence="10">The sequence shown here is derived from an EMBL/GenBank/DDBJ whole genome shotgun (WGS) entry which is preliminary data.</text>
</comment>
<evidence type="ECO:0000256" key="1">
    <source>
        <dbReference type="ARBA" id="ARBA00000642"/>
    </source>
</evidence>
<dbReference type="PANTHER" id="PTHR11406:SF23">
    <property type="entry name" value="PHOSPHOGLYCERATE KINASE 1, CHLOROPLASTIC-RELATED"/>
    <property type="match status" value="1"/>
</dbReference>
<evidence type="ECO:0000313" key="11">
    <source>
        <dbReference type="Proteomes" id="UP000179102"/>
    </source>
</evidence>
<protein>
    <recommendedName>
        <fullName evidence="2 8">Phosphoglycerate kinase</fullName>
        <ecNumber evidence="2 8">2.7.2.3</ecNumber>
    </recommendedName>
</protein>
<keyword evidence="6 7" id="KW-0067">ATP-binding</keyword>
<comment type="similarity">
    <text evidence="8">Belongs to the phosphoglycerate kinase family.</text>
</comment>
<dbReference type="GO" id="GO:0005524">
    <property type="term" value="F:ATP binding"/>
    <property type="evidence" value="ECO:0007669"/>
    <property type="project" value="UniProtKB-KW"/>
</dbReference>
<accession>A0A1F5G3Q8</accession>
<dbReference type="InterPro" id="IPR015824">
    <property type="entry name" value="Phosphoglycerate_kinase_N"/>
</dbReference>